<proteinExistence type="predicted"/>
<dbReference type="Pfam" id="PF00395">
    <property type="entry name" value="SLH"/>
    <property type="match status" value="2"/>
</dbReference>
<keyword evidence="1" id="KW-0677">Repeat</keyword>
<name>A0A410PSK2_9FIRM</name>
<dbReference type="PANTHER" id="PTHR43308">
    <property type="entry name" value="OUTER MEMBRANE PROTEIN ALPHA-RELATED"/>
    <property type="match status" value="1"/>
</dbReference>
<dbReference type="InterPro" id="IPR051465">
    <property type="entry name" value="Cell_Envelope_Struct_Comp"/>
</dbReference>
<feature type="chain" id="PRO_5019169510" evidence="2">
    <location>
        <begin position="25"/>
        <end position="464"/>
    </location>
</feature>
<evidence type="ECO:0000313" key="4">
    <source>
        <dbReference type="EMBL" id="QAT41893.1"/>
    </source>
</evidence>
<evidence type="ECO:0000256" key="2">
    <source>
        <dbReference type="SAM" id="SignalP"/>
    </source>
</evidence>
<dbReference type="AlphaFoldDB" id="A0A410PSK2"/>
<dbReference type="OrthoDB" id="1699243at2"/>
<dbReference type="InterPro" id="IPR001119">
    <property type="entry name" value="SLH_dom"/>
</dbReference>
<feature type="signal peptide" evidence="2">
    <location>
        <begin position="1"/>
        <end position="24"/>
    </location>
</feature>
<gene>
    <name evidence="4" type="ORF">EQM06_00890</name>
</gene>
<dbReference type="KEGG" id="amij:EQM06_00890"/>
<evidence type="ECO:0000313" key="5">
    <source>
        <dbReference type="Proteomes" id="UP000287601"/>
    </source>
</evidence>
<sequence length="464" mass="50140">MKKTIQTISMMLVVMMLATSTAFAATAPTDIAGTKNEEAVKTLVEAGAITGDTDGQFHPEDNLTRAQACIIIVKTIDPLASLVNGTATQSASKNGFKDMAGYSWAAGYIGYAVEHGIVKGYPDGTFKPGTNVSTDEMLTMVLRAAGYTEDKIGANWPEDYISTAKEAGVLNNIDEDYPKNATKAMAAQMAFNQMKELKAMAPAATDDPQGTAEDKPDAIPSATGMTFATGSFDGNLTTFAGKSVSKGVKIYTYGTKTEYKDDMKFSDKADAYREDTLYKFKYAKTPAWYLVEDGKITKMILPRDTGFTGNVYCVINGTVTESNVNEEAVTGFETLTATKTVTWFGKKSLTVPNFTEGDGQLYELKTSDGEVKNVATTEGAKGKVFKELTTDKSWTAVTNYSDNVITTANGLISVKQNASIYVWDDKKGEYKSGTLSGIKKDREVRAYDCSDDDVTEADVVIVKE</sequence>
<dbReference type="RefSeq" id="WP_128744547.1">
    <property type="nucleotide sequence ID" value="NZ_CP035281.1"/>
</dbReference>
<keyword evidence="5" id="KW-1185">Reference proteome</keyword>
<evidence type="ECO:0000256" key="1">
    <source>
        <dbReference type="ARBA" id="ARBA00022737"/>
    </source>
</evidence>
<feature type="domain" description="SLH" evidence="3">
    <location>
        <begin position="23"/>
        <end position="86"/>
    </location>
</feature>
<dbReference type="PANTHER" id="PTHR43308:SF5">
    <property type="entry name" value="S-LAYER PROTEIN _ PEPTIDOGLYCAN ENDO-BETA-N-ACETYLGLUCOSAMINIDASE"/>
    <property type="match status" value="1"/>
</dbReference>
<keyword evidence="2" id="KW-0732">Signal</keyword>
<dbReference type="PROSITE" id="PS51272">
    <property type="entry name" value="SLH"/>
    <property type="match status" value="2"/>
</dbReference>
<dbReference type="Proteomes" id="UP000287601">
    <property type="component" value="Chromosome"/>
</dbReference>
<dbReference type="EMBL" id="CP035281">
    <property type="protein sequence ID" value="QAT41893.1"/>
    <property type="molecule type" value="Genomic_DNA"/>
</dbReference>
<evidence type="ECO:0000259" key="3">
    <source>
        <dbReference type="PROSITE" id="PS51272"/>
    </source>
</evidence>
<reference evidence="4 5" key="1">
    <citation type="submission" date="2019-01" db="EMBL/GenBank/DDBJ databases">
        <title>Draft genomes of a novel of Aminipila strains.</title>
        <authorList>
            <person name="Ma S."/>
        </authorList>
    </citation>
    <scope>NUCLEOTIDE SEQUENCE [LARGE SCALE GENOMIC DNA]</scope>
    <source>
        <strain evidence="5">JN-39</strain>
    </source>
</reference>
<protein>
    <submittedName>
        <fullName evidence="4">S-layer homology domain-containing protein</fullName>
    </submittedName>
</protein>
<organism evidence="4 5">
    <name type="scientific">Aminipila luticellarii</name>
    <dbReference type="NCBI Taxonomy" id="2507160"/>
    <lineage>
        <taxon>Bacteria</taxon>
        <taxon>Bacillati</taxon>
        <taxon>Bacillota</taxon>
        <taxon>Clostridia</taxon>
        <taxon>Peptostreptococcales</taxon>
        <taxon>Anaerovoracaceae</taxon>
        <taxon>Aminipila</taxon>
    </lineage>
</organism>
<feature type="domain" description="SLH" evidence="3">
    <location>
        <begin position="92"/>
        <end position="155"/>
    </location>
</feature>
<accession>A0A410PSK2</accession>